<dbReference type="SMART" id="SM00382">
    <property type="entry name" value="AAA"/>
    <property type="match status" value="1"/>
</dbReference>
<keyword evidence="4" id="KW-0813">Transport</keyword>
<dbReference type="Proteomes" id="UP000609346">
    <property type="component" value="Unassembled WGS sequence"/>
</dbReference>
<protein>
    <recommendedName>
        <fullName evidence="3 13">Flagellar biosynthesis protein FlhF</fullName>
    </recommendedName>
</protein>
<dbReference type="NCBIfam" id="TIGR03499">
    <property type="entry name" value="FlhF"/>
    <property type="match status" value="1"/>
</dbReference>
<comment type="function">
    <text evidence="12">Necessary for flagellar biosynthesis. May be involved in translocation of the flagellum.</text>
</comment>
<evidence type="ECO:0000256" key="12">
    <source>
        <dbReference type="ARBA" id="ARBA00025337"/>
    </source>
</evidence>
<organism evidence="17 18">
    <name type="scientific">Paenibacillus terricola</name>
    <dbReference type="NCBI Taxonomy" id="2763503"/>
    <lineage>
        <taxon>Bacteria</taxon>
        <taxon>Bacillati</taxon>
        <taxon>Bacillota</taxon>
        <taxon>Bacilli</taxon>
        <taxon>Bacillales</taxon>
        <taxon>Paenibacillaceae</taxon>
        <taxon>Paenibacillus</taxon>
    </lineage>
</organism>
<evidence type="ECO:0000313" key="17">
    <source>
        <dbReference type="EMBL" id="MBD3918255.1"/>
    </source>
</evidence>
<keyword evidence="8" id="KW-0653">Protein transport</keyword>
<evidence type="ECO:0000313" key="18">
    <source>
        <dbReference type="Proteomes" id="UP000609346"/>
    </source>
</evidence>
<evidence type="ECO:0000256" key="5">
    <source>
        <dbReference type="ARBA" id="ARBA00022475"/>
    </source>
</evidence>
<keyword evidence="10" id="KW-0472">Membrane</keyword>
<gene>
    <name evidence="17" type="primary">flhF</name>
    <name evidence="17" type="ORF">H8B09_05775</name>
</gene>
<evidence type="ECO:0000256" key="6">
    <source>
        <dbReference type="ARBA" id="ARBA00022741"/>
    </source>
</evidence>
<keyword evidence="5" id="KW-1003">Cell membrane</keyword>
<evidence type="ECO:0000256" key="8">
    <source>
        <dbReference type="ARBA" id="ARBA00022927"/>
    </source>
</evidence>
<evidence type="ECO:0000256" key="13">
    <source>
        <dbReference type="NCBIfam" id="TIGR03499"/>
    </source>
</evidence>
<evidence type="ECO:0000256" key="11">
    <source>
        <dbReference type="ARBA" id="ARBA00023225"/>
    </source>
</evidence>
<comment type="similarity">
    <text evidence="2">Belongs to the GTP-binding SRP family.</text>
</comment>
<evidence type="ECO:0000259" key="16">
    <source>
        <dbReference type="SMART" id="SM00962"/>
    </source>
</evidence>
<dbReference type="InterPro" id="IPR000897">
    <property type="entry name" value="SRP54_GTPase_dom"/>
</dbReference>
<keyword evidence="17" id="KW-0969">Cilium</keyword>
<dbReference type="SUPFAM" id="SSF52540">
    <property type="entry name" value="P-loop containing nucleoside triphosphate hydrolases"/>
    <property type="match status" value="1"/>
</dbReference>
<dbReference type="Gene3D" id="3.40.50.300">
    <property type="entry name" value="P-loop containing nucleotide triphosphate hydrolases"/>
    <property type="match status" value="1"/>
</dbReference>
<dbReference type="EMBL" id="JACXZA010000001">
    <property type="protein sequence ID" value="MBD3918255.1"/>
    <property type="molecule type" value="Genomic_DNA"/>
</dbReference>
<keyword evidence="17" id="KW-0282">Flagellum</keyword>
<dbReference type="InterPro" id="IPR047040">
    <property type="entry name" value="FlhF__GTPase_dom"/>
</dbReference>
<dbReference type="InterPro" id="IPR020006">
    <property type="entry name" value="FlhF"/>
</dbReference>
<evidence type="ECO:0000256" key="1">
    <source>
        <dbReference type="ARBA" id="ARBA00004413"/>
    </source>
</evidence>
<keyword evidence="9" id="KW-0342">GTP-binding</keyword>
<keyword evidence="6" id="KW-0547">Nucleotide-binding</keyword>
<dbReference type="CDD" id="cd17873">
    <property type="entry name" value="FlhF"/>
    <property type="match status" value="1"/>
</dbReference>
<reference evidence="17 18" key="1">
    <citation type="submission" date="2020-09" db="EMBL/GenBank/DDBJ databases">
        <title>Paenibacillus sp. strain PR3 16S rRNA gene Genome sequencing and assembly.</title>
        <authorList>
            <person name="Kim J."/>
        </authorList>
    </citation>
    <scope>NUCLEOTIDE SEQUENCE [LARGE SCALE GENOMIC DNA]</scope>
    <source>
        <strain evidence="17 18">PR3</strain>
    </source>
</reference>
<evidence type="ECO:0000256" key="2">
    <source>
        <dbReference type="ARBA" id="ARBA00008531"/>
    </source>
</evidence>
<evidence type="ECO:0000259" key="15">
    <source>
        <dbReference type="SMART" id="SM00382"/>
    </source>
</evidence>
<evidence type="ECO:0000256" key="7">
    <source>
        <dbReference type="ARBA" id="ARBA00022795"/>
    </source>
</evidence>
<evidence type="ECO:0000256" key="14">
    <source>
        <dbReference type="SAM" id="MobiDB-lite"/>
    </source>
</evidence>
<keyword evidence="7" id="KW-1005">Bacterial flagellum biogenesis</keyword>
<evidence type="ECO:0000256" key="4">
    <source>
        <dbReference type="ARBA" id="ARBA00022448"/>
    </source>
</evidence>
<dbReference type="InterPro" id="IPR003593">
    <property type="entry name" value="AAA+_ATPase"/>
</dbReference>
<feature type="region of interest" description="Disordered" evidence="14">
    <location>
        <begin position="55"/>
        <end position="81"/>
    </location>
</feature>
<keyword evidence="11" id="KW-1006">Bacterial flagellum protein export</keyword>
<sequence>MRVKRYLVDTVSEALPLIRSELGSDAVILSTKDIKIGGFMGMFRKRKTEVVAAVEGETSKPSKPRPTQQQSSVSIQKPQRPAATAAAAYGAAYESNSRGASATAVLDPLETSQAVERATFVLQQAASSDKLEQGQFNPAPPVVQDAMPAAPRVPAGGGESTPHRTELEHLLTTEIRDMKEWIMKLSRQKAVDSQPAALRLLCERLEEQEVAAEWIDKLRDMMVEMSEAHDEWSDSSVVWQHAAEIITGWLRPYEHGGIGSSERNVYFVGPTGVGKTTTIAKLAAEQTLKAGKKVGFITSDTYRIAAVDQLRTYANILNVPMEVVFSPNEVPRAFSSLEDKDLILMDTAGRNYRSELHVSEVNSMLNTQEQGTVFLVMSLTGRTSDMRIIADRFLPYGIRQVIFTKLDETTVYGTILNLMLEYGLQVAYVTSGQTVPDDISNFSAEAYVAMLLGEPAHV</sequence>
<accession>A0ABR8MTN3</accession>
<dbReference type="Gene3D" id="1.20.120.1380">
    <property type="entry name" value="Flagellar FlhF biosynthesis protein, N domain"/>
    <property type="match status" value="1"/>
</dbReference>
<keyword evidence="17" id="KW-0966">Cell projection</keyword>
<dbReference type="PANTHER" id="PTHR43134:SF3">
    <property type="entry name" value="FLAGELLAR BIOSYNTHESIS PROTEIN FLHF"/>
    <property type="match status" value="1"/>
</dbReference>
<feature type="domain" description="SRP54-type proteins GTP-binding" evidence="16">
    <location>
        <begin position="262"/>
        <end position="453"/>
    </location>
</feature>
<dbReference type="SMART" id="SM00962">
    <property type="entry name" value="SRP54"/>
    <property type="match status" value="1"/>
</dbReference>
<name>A0ABR8MTN3_9BACL</name>
<proteinExistence type="inferred from homology"/>
<dbReference type="Pfam" id="PF00448">
    <property type="entry name" value="SRP54"/>
    <property type="match status" value="1"/>
</dbReference>
<dbReference type="RefSeq" id="WP_191202465.1">
    <property type="nucleotide sequence ID" value="NZ_JACXZA010000001.1"/>
</dbReference>
<evidence type="ECO:0000256" key="3">
    <source>
        <dbReference type="ARBA" id="ARBA00014919"/>
    </source>
</evidence>
<dbReference type="InterPro" id="IPR027417">
    <property type="entry name" value="P-loop_NTPase"/>
</dbReference>
<evidence type="ECO:0000256" key="9">
    <source>
        <dbReference type="ARBA" id="ARBA00023134"/>
    </source>
</evidence>
<feature type="domain" description="AAA+ ATPase" evidence="15">
    <location>
        <begin position="261"/>
        <end position="394"/>
    </location>
</feature>
<evidence type="ECO:0000256" key="10">
    <source>
        <dbReference type="ARBA" id="ARBA00023136"/>
    </source>
</evidence>
<dbReference type="PANTHER" id="PTHR43134">
    <property type="entry name" value="SIGNAL RECOGNITION PARTICLE RECEPTOR SUBUNIT ALPHA"/>
    <property type="match status" value="1"/>
</dbReference>
<feature type="compositionally biased region" description="Polar residues" evidence="14">
    <location>
        <begin position="59"/>
        <end position="77"/>
    </location>
</feature>
<keyword evidence="18" id="KW-1185">Reference proteome</keyword>
<comment type="caution">
    <text evidence="17">The sequence shown here is derived from an EMBL/GenBank/DDBJ whole genome shotgun (WGS) entry which is preliminary data.</text>
</comment>
<comment type="subcellular location">
    <subcellularLocation>
        <location evidence="1">Cell membrane</location>
        <topology evidence="1">Peripheral membrane protein</topology>
        <orientation evidence="1">Cytoplasmic side</orientation>
    </subcellularLocation>
</comment>